<evidence type="ECO:0000256" key="7">
    <source>
        <dbReference type="ARBA" id="ARBA00023237"/>
    </source>
</evidence>
<dbReference type="Gene3D" id="2.60.40.1120">
    <property type="entry name" value="Carboxypeptidase-like, regulatory domain"/>
    <property type="match status" value="1"/>
</dbReference>
<evidence type="ECO:0000259" key="9">
    <source>
        <dbReference type="Pfam" id="PF07715"/>
    </source>
</evidence>
<evidence type="ECO:0000256" key="4">
    <source>
        <dbReference type="ARBA" id="ARBA00022692"/>
    </source>
</evidence>
<dbReference type="PANTHER" id="PTHR30069:SF29">
    <property type="entry name" value="HEMOGLOBIN AND HEMOGLOBIN-HAPTOGLOBIN-BINDING PROTEIN 1-RELATED"/>
    <property type="match status" value="1"/>
</dbReference>
<dbReference type="EMBL" id="JBHUHZ010000002">
    <property type="protein sequence ID" value="MFD2163424.1"/>
    <property type="molecule type" value="Genomic_DNA"/>
</dbReference>
<evidence type="ECO:0000313" key="10">
    <source>
        <dbReference type="EMBL" id="MFD2163424.1"/>
    </source>
</evidence>
<evidence type="ECO:0000256" key="3">
    <source>
        <dbReference type="ARBA" id="ARBA00022452"/>
    </source>
</evidence>
<evidence type="ECO:0000256" key="5">
    <source>
        <dbReference type="ARBA" id="ARBA00022729"/>
    </source>
</evidence>
<dbReference type="Pfam" id="PF07715">
    <property type="entry name" value="Plug"/>
    <property type="match status" value="1"/>
</dbReference>
<keyword evidence="2 8" id="KW-0813">Transport</keyword>
<name>A0ABW4ZNG1_9SPHI</name>
<dbReference type="InterPro" id="IPR008969">
    <property type="entry name" value="CarboxyPept-like_regulatory"/>
</dbReference>
<keyword evidence="7 8" id="KW-0998">Cell outer membrane</keyword>
<keyword evidence="4 8" id="KW-0812">Transmembrane</keyword>
<dbReference type="InterPro" id="IPR023996">
    <property type="entry name" value="TonB-dep_OMP_SusC/RagA"/>
</dbReference>
<dbReference type="SUPFAM" id="SSF49464">
    <property type="entry name" value="Carboxypeptidase regulatory domain-like"/>
    <property type="match status" value="1"/>
</dbReference>
<dbReference type="Gene3D" id="2.170.130.10">
    <property type="entry name" value="TonB-dependent receptor, plug domain"/>
    <property type="match status" value="1"/>
</dbReference>
<evidence type="ECO:0000313" key="11">
    <source>
        <dbReference type="Proteomes" id="UP001597387"/>
    </source>
</evidence>
<organism evidence="10 11">
    <name type="scientific">Paradesertivirga mongoliensis</name>
    <dbReference type="NCBI Taxonomy" id="2100740"/>
    <lineage>
        <taxon>Bacteria</taxon>
        <taxon>Pseudomonadati</taxon>
        <taxon>Bacteroidota</taxon>
        <taxon>Sphingobacteriia</taxon>
        <taxon>Sphingobacteriales</taxon>
        <taxon>Sphingobacteriaceae</taxon>
        <taxon>Paradesertivirga</taxon>
    </lineage>
</organism>
<dbReference type="NCBIfam" id="TIGR04057">
    <property type="entry name" value="SusC_RagA_signa"/>
    <property type="match status" value="1"/>
</dbReference>
<protein>
    <submittedName>
        <fullName evidence="10">SusC/RagA family TonB-linked outer membrane protein</fullName>
    </submittedName>
</protein>
<dbReference type="Gene3D" id="2.40.170.20">
    <property type="entry name" value="TonB-dependent receptor, beta-barrel domain"/>
    <property type="match status" value="1"/>
</dbReference>
<comment type="subcellular location">
    <subcellularLocation>
        <location evidence="1 8">Cell outer membrane</location>
        <topology evidence="1 8">Multi-pass membrane protein</topology>
    </subcellularLocation>
</comment>
<evidence type="ECO:0000256" key="1">
    <source>
        <dbReference type="ARBA" id="ARBA00004571"/>
    </source>
</evidence>
<keyword evidence="3 8" id="KW-1134">Transmembrane beta strand</keyword>
<reference evidence="11" key="1">
    <citation type="journal article" date="2019" name="Int. J. Syst. Evol. Microbiol.">
        <title>The Global Catalogue of Microorganisms (GCM) 10K type strain sequencing project: providing services to taxonomists for standard genome sequencing and annotation.</title>
        <authorList>
            <consortium name="The Broad Institute Genomics Platform"/>
            <consortium name="The Broad Institute Genome Sequencing Center for Infectious Disease"/>
            <person name="Wu L."/>
            <person name="Ma J."/>
        </authorList>
    </citation>
    <scope>NUCLEOTIDE SEQUENCE [LARGE SCALE GENOMIC DNA]</scope>
    <source>
        <strain evidence="11">KCTC 42217</strain>
    </source>
</reference>
<feature type="domain" description="TonB-dependent receptor plug" evidence="9">
    <location>
        <begin position="126"/>
        <end position="228"/>
    </location>
</feature>
<evidence type="ECO:0000256" key="2">
    <source>
        <dbReference type="ARBA" id="ARBA00022448"/>
    </source>
</evidence>
<dbReference type="InterPro" id="IPR036942">
    <property type="entry name" value="Beta-barrel_TonB_sf"/>
</dbReference>
<keyword evidence="11" id="KW-1185">Reference proteome</keyword>
<dbReference type="InterPro" id="IPR023997">
    <property type="entry name" value="TonB-dep_OMP_SusC/RagA_CS"/>
</dbReference>
<dbReference type="Pfam" id="PF13715">
    <property type="entry name" value="CarbopepD_reg_2"/>
    <property type="match status" value="1"/>
</dbReference>
<comment type="caution">
    <text evidence="10">The sequence shown here is derived from an EMBL/GenBank/DDBJ whole genome shotgun (WGS) entry which is preliminary data.</text>
</comment>
<proteinExistence type="inferred from homology"/>
<keyword evidence="6 8" id="KW-0472">Membrane</keyword>
<dbReference type="InterPro" id="IPR037066">
    <property type="entry name" value="Plug_dom_sf"/>
</dbReference>
<dbReference type="PROSITE" id="PS52016">
    <property type="entry name" value="TONB_DEPENDENT_REC_3"/>
    <property type="match status" value="1"/>
</dbReference>
<dbReference type="NCBIfam" id="TIGR04056">
    <property type="entry name" value="OMP_RagA_SusC"/>
    <property type="match status" value="1"/>
</dbReference>
<accession>A0ABW4ZNG1</accession>
<dbReference type="InterPro" id="IPR039426">
    <property type="entry name" value="TonB-dep_rcpt-like"/>
</dbReference>
<dbReference type="RefSeq" id="WP_255900889.1">
    <property type="nucleotide sequence ID" value="NZ_JAFMZO010000002.1"/>
</dbReference>
<dbReference type="InterPro" id="IPR012910">
    <property type="entry name" value="Plug_dom"/>
</dbReference>
<dbReference type="SUPFAM" id="SSF56935">
    <property type="entry name" value="Porins"/>
    <property type="match status" value="1"/>
</dbReference>
<evidence type="ECO:0000256" key="8">
    <source>
        <dbReference type="PROSITE-ProRule" id="PRU01360"/>
    </source>
</evidence>
<comment type="similarity">
    <text evidence="8">Belongs to the TonB-dependent receptor family.</text>
</comment>
<sequence>MKISRTRKVLVFLWTLVSVLMISHPGYSQEKKISGTVISADDNLPVPGVSVKIKDKAIGVTTDVNGNYSITASAGDVLVFTSIGLKTQEIRIGNSNVIDVSLATDVTSLSEVVVNVGYGVQKKKLTTGANFQVRGEDIQEQSTTNALQALQGQTPGAVITTTSGQPGSGINVVIRGRGTISNPNPLYVIDGLVGADINNINPADIESIDVLKDAASAAIYGAQAANGVILVTTRTGKAGQRPTITFDTYTGTQEVARKAQLLNARELATIYNEALVNSGKAPHFSNDSLAKLGTGTNWLDQMFTDAGTQNHVLGIQGASAGSVYSASLSYTDQAGIVGGRDHSNYKRYGFKINTEHKLYQDKVVVGQHLNFIARQNNGIQVGNLYSNTLRGAFNVSPFLPMYDAQGNYFNPNDYAANKVWTNAEANPYASMIYNSNNLSNNQNVFGDLYASVQPIKGLTFRTSLGLNFNASDYRSFRPEYELSLYDFVPVGQSRISQSMFKGRTLQFDNLLTYKFNLTKSHNFDAMLGSSVIAYRGTNMSGENTDARFTDFEHAYLNNTKNTTDVTRAEGNPSENKQLSYFGRLQYNFKETYLFNATFRADASSRFAPENRWGYYPSVSAGWIVTNEPFLVNNKVLDYFKLRASYGQVGNQNISDNQYNAPIGFNNTQYIFGNGEGNEFNVPGAAPTRLGNRNVKWETSEQINFGFDSRLFNKVDLNFDYYVKNTKDWLIVPEVLATAGAGAPFTNGGDVKNSGVELAVVYNNRAGDFTYSIGVNGSYNKNTIGNIATTSGIISGPGVVYDNSGEYYRAQNGMPVGYFIGYKTNGIFQTPEEINAHRSSAGKVIQPSAAPGDVRFMDLNDDGLIGDADRTMIGDPNPDYTLGINLSAGFKGFDFSVLASGVMGNQIFQAWRQPGSSTANWSAAILNRWHGAGTSNTMPRVTEDGRNWSKISDLYIHDGDFLRINNVTLGYDLSRVIKKSYLSKVRLYASALNLYTFTKYNGMDPELGYGDSNNDLGQQFSSGVDFGYYPRPRTFLLGANVKF</sequence>
<gene>
    <name evidence="10" type="ORF">ACFSJU_13535</name>
</gene>
<evidence type="ECO:0000256" key="6">
    <source>
        <dbReference type="ARBA" id="ARBA00023136"/>
    </source>
</evidence>
<dbReference type="Proteomes" id="UP001597387">
    <property type="component" value="Unassembled WGS sequence"/>
</dbReference>
<dbReference type="PANTHER" id="PTHR30069">
    <property type="entry name" value="TONB-DEPENDENT OUTER MEMBRANE RECEPTOR"/>
    <property type="match status" value="1"/>
</dbReference>
<keyword evidence="5" id="KW-0732">Signal</keyword>